<dbReference type="STRING" id="1048205.AB852_05710"/>
<dbReference type="InterPro" id="IPR029068">
    <property type="entry name" value="Glyas_Bleomycin-R_OHBP_Dase"/>
</dbReference>
<dbReference type="EMBL" id="LFBV01000001">
    <property type="protein sequence ID" value="OKH96762.1"/>
    <property type="molecule type" value="Genomic_DNA"/>
</dbReference>
<name>A0A1Q4VG24_9ACTN</name>
<dbReference type="AlphaFoldDB" id="A0A1Q4VG24"/>
<accession>A0A1Q4VG24</accession>
<keyword evidence="2" id="KW-1185">Reference proteome</keyword>
<evidence type="ECO:0008006" key="3">
    <source>
        <dbReference type="Google" id="ProtNLM"/>
    </source>
</evidence>
<gene>
    <name evidence="1" type="ORF">AB852_05710</name>
</gene>
<comment type="caution">
    <text evidence="1">The sequence shown here is derived from an EMBL/GenBank/DDBJ whole genome shotgun (WGS) entry which is preliminary data.</text>
</comment>
<dbReference type="SUPFAM" id="SSF54593">
    <property type="entry name" value="Glyoxalase/Bleomycin resistance protein/Dihydroxybiphenyl dioxygenase"/>
    <property type="match status" value="1"/>
</dbReference>
<dbReference type="RefSeq" id="WP_073785499.1">
    <property type="nucleotide sequence ID" value="NZ_LFBV01000001.1"/>
</dbReference>
<evidence type="ECO:0000313" key="1">
    <source>
        <dbReference type="EMBL" id="OKH96762.1"/>
    </source>
</evidence>
<sequence>MTQHPSAGGVMRRRSNDSSGLVEPRVFLRVFTPPGTLEQVTASYERLLGVARDMWFTYPEKGLALAAVGGFLLIEGADDLVAPFRSTSGTLLVDSARAFLERLEAEGAEIVSPLQSVPTGSGFTARHRDGLIVEYVEHRPTPDGR</sequence>
<protein>
    <recommendedName>
        <fullName evidence="3">Glyoxalase</fullName>
    </recommendedName>
</protein>
<dbReference type="Gene3D" id="3.10.180.10">
    <property type="entry name" value="2,3-Dihydroxybiphenyl 1,2-Dioxygenase, domain 1"/>
    <property type="match status" value="1"/>
</dbReference>
<proteinExistence type="predicted"/>
<evidence type="ECO:0000313" key="2">
    <source>
        <dbReference type="Proteomes" id="UP000186455"/>
    </source>
</evidence>
<organism evidence="1 2">
    <name type="scientific">Streptomyces uncialis</name>
    <dbReference type="NCBI Taxonomy" id="1048205"/>
    <lineage>
        <taxon>Bacteria</taxon>
        <taxon>Bacillati</taxon>
        <taxon>Actinomycetota</taxon>
        <taxon>Actinomycetes</taxon>
        <taxon>Kitasatosporales</taxon>
        <taxon>Streptomycetaceae</taxon>
        <taxon>Streptomyces</taxon>
    </lineage>
</organism>
<reference evidence="1 2" key="1">
    <citation type="submission" date="2015-06" db="EMBL/GenBank/DDBJ databases">
        <title>Cloning and characterization of the uncialamcin biosynthetic gene cluster.</title>
        <authorList>
            <person name="Yan X."/>
            <person name="Huang T."/>
            <person name="Ge H."/>
            <person name="Shen B."/>
        </authorList>
    </citation>
    <scope>NUCLEOTIDE SEQUENCE [LARGE SCALE GENOMIC DNA]</scope>
    <source>
        <strain evidence="1 2">DCA2648</strain>
    </source>
</reference>
<dbReference type="Proteomes" id="UP000186455">
    <property type="component" value="Unassembled WGS sequence"/>
</dbReference>